<evidence type="ECO:0000256" key="1">
    <source>
        <dbReference type="ARBA" id="ARBA00004442"/>
    </source>
</evidence>
<feature type="domain" description="Outer membrane protein beta-barrel" evidence="5">
    <location>
        <begin position="376"/>
        <end position="774"/>
    </location>
</feature>
<dbReference type="SUPFAM" id="SSF56935">
    <property type="entry name" value="Porins"/>
    <property type="match status" value="1"/>
</dbReference>
<dbReference type="SUPFAM" id="SSF49464">
    <property type="entry name" value="Carboxypeptidase regulatory domain-like"/>
    <property type="match status" value="1"/>
</dbReference>
<feature type="signal peptide" evidence="4">
    <location>
        <begin position="1"/>
        <end position="18"/>
    </location>
</feature>
<dbReference type="Pfam" id="PF14905">
    <property type="entry name" value="OMP_b-brl_3"/>
    <property type="match status" value="1"/>
</dbReference>
<feature type="chain" id="PRO_5039506448" evidence="4">
    <location>
        <begin position="19"/>
        <end position="807"/>
    </location>
</feature>
<dbReference type="EMBL" id="JADKGY010000001">
    <property type="protein sequence ID" value="MBK9981799.1"/>
    <property type="molecule type" value="Genomic_DNA"/>
</dbReference>
<gene>
    <name evidence="6" type="ORF">IPP15_05140</name>
</gene>
<dbReference type="Proteomes" id="UP000808337">
    <property type="component" value="Unassembled WGS sequence"/>
</dbReference>
<dbReference type="Gene3D" id="2.60.40.1120">
    <property type="entry name" value="Carboxypeptidase-like, regulatory domain"/>
    <property type="match status" value="1"/>
</dbReference>
<organism evidence="6 7">
    <name type="scientific">Candidatus Opimibacter skivensis</name>
    <dbReference type="NCBI Taxonomy" id="2982028"/>
    <lineage>
        <taxon>Bacteria</taxon>
        <taxon>Pseudomonadati</taxon>
        <taxon>Bacteroidota</taxon>
        <taxon>Saprospiria</taxon>
        <taxon>Saprospirales</taxon>
        <taxon>Saprospiraceae</taxon>
        <taxon>Candidatus Opimibacter</taxon>
    </lineage>
</organism>
<evidence type="ECO:0000313" key="6">
    <source>
        <dbReference type="EMBL" id="MBK9981799.1"/>
    </source>
</evidence>
<dbReference type="GO" id="GO:0009279">
    <property type="term" value="C:cell outer membrane"/>
    <property type="evidence" value="ECO:0007669"/>
    <property type="project" value="UniProtKB-SubCell"/>
</dbReference>
<dbReference type="Pfam" id="PF13620">
    <property type="entry name" value="CarboxypepD_reg"/>
    <property type="match status" value="1"/>
</dbReference>
<dbReference type="Gene3D" id="2.40.170.20">
    <property type="entry name" value="TonB-dependent receptor, beta-barrel domain"/>
    <property type="match status" value="1"/>
</dbReference>
<reference evidence="6 7" key="1">
    <citation type="submission" date="2020-10" db="EMBL/GenBank/DDBJ databases">
        <title>Connecting structure to function with the recovery of over 1000 high-quality activated sludge metagenome-assembled genomes encoding full-length rRNA genes using long-read sequencing.</title>
        <authorList>
            <person name="Singleton C.M."/>
            <person name="Petriglieri F."/>
            <person name="Kristensen J.M."/>
            <person name="Kirkegaard R.H."/>
            <person name="Michaelsen T.Y."/>
            <person name="Andersen M.H."/>
            <person name="Karst S.M."/>
            <person name="Dueholm M.S."/>
            <person name="Nielsen P.H."/>
            <person name="Albertsen M."/>
        </authorList>
    </citation>
    <scope>NUCLEOTIDE SEQUENCE [LARGE SCALE GENOMIC DNA]</scope>
    <source>
        <strain evidence="6">Ribe_18-Q3-R11-54_MAXAC.273</strain>
    </source>
</reference>
<dbReference type="InterPro" id="IPR036942">
    <property type="entry name" value="Beta-barrel_TonB_sf"/>
</dbReference>
<dbReference type="Gene3D" id="2.170.130.10">
    <property type="entry name" value="TonB-dependent receptor, plug domain"/>
    <property type="match status" value="1"/>
</dbReference>
<proteinExistence type="predicted"/>
<comment type="subcellular location">
    <subcellularLocation>
        <location evidence="1">Cell outer membrane</location>
    </subcellularLocation>
</comment>
<protein>
    <submittedName>
        <fullName evidence="6">TonB-dependent receptor</fullName>
    </submittedName>
</protein>
<dbReference type="AlphaFoldDB" id="A0A9D7SVQ9"/>
<accession>A0A9D7SVQ9</accession>
<evidence type="ECO:0000256" key="4">
    <source>
        <dbReference type="SAM" id="SignalP"/>
    </source>
</evidence>
<name>A0A9D7SVQ9_9BACT</name>
<dbReference type="PANTHER" id="PTHR40980:SF4">
    <property type="entry name" value="TONB-DEPENDENT RECEPTOR-LIKE BETA-BARREL DOMAIN-CONTAINING PROTEIN"/>
    <property type="match status" value="1"/>
</dbReference>
<dbReference type="InterPro" id="IPR037066">
    <property type="entry name" value="Plug_dom_sf"/>
</dbReference>
<keyword evidence="3" id="KW-0998">Cell outer membrane</keyword>
<keyword evidence="4" id="KW-0732">Signal</keyword>
<evidence type="ECO:0000256" key="3">
    <source>
        <dbReference type="ARBA" id="ARBA00023237"/>
    </source>
</evidence>
<evidence type="ECO:0000259" key="5">
    <source>
        <dbReference type="Pfam" id="PF14905"/>
    </source>
</evidence>
<keyword evidence="2" id="KW-0472">Membrane</keyword>
<dbReference type="InterPro" id="IPR041700">
    <property type="entry name" value="OMP_b-brl_3"/>
</dbReference>
<evidence type="ECO:0000313" key="7">
    <source>
        <dbReference type="Proteomes" id="UP000808337"/>
    </source>
</evidence>
<dbReference type="PANTHER" id="PTHR40980">
    <property type="entry name" value="PLUG DOMAIN-CONTAINING PROTEIN"/>
    <property type="match status" value="1"/>
</dbReference>
<keyword evidence="6" id="KW-0675">Receptor</keyword>
<sequence length="807" mass="89184">MPNLLTVLLILSMNMLSAQSNLTGTIKDDKNQDVAYANVLLLSSSDSTLIRGGVADDNGHFEINNVASGTYMLRVAMIGFLDQYSESFSLNGGTPTKDFGVITLKEDAVLMNAVEVVAKKPLFEQKIDRLVVNVANSITSSGTNALEVLERTPGVVVNHQSNTLSISGKSGVVVMINGRINYMPADAVVRLLAGMSSDNIEKIEVITTPPAGFDAEGNAGYINIVLKKSLDNGLNGSYGASVGYGKGEQLNGNLNFNYRQGKMNLYGDYSYSRDAAEQIFAFYRRIGLGGDILETDTRSVRDPGTNNHNARIGFDYQLDKKNVLGLLVDGYDTKWLMDAVNTSFVSRNGHLDTSILINNHELNQWKHIGGNLNFQHTFAEGHQLTFDGNILAYKDNNPTEYVNNYSDGEGNFLFSDESRAHKLTPINIKVGKLDYITGIGKKMKLETGVKGTISHFSNDVGVDYKKASEWVAEDTLTAKYDLNEKIFAGYASIETPLVAKVTLKAGLRYENTNSNLGSEEQPNIVDRQFGKWFPSVFLSRDFNENNSMNLAYSKRITRPTFDDMAPFIIFLDPSTFFSGNPALQPATSDNFKLGLRHKSILFSVEYSVEDSSIAQFQSSVIPGTNKELLFAENLKDTKTLNFTLTLPITPVKWWNMSYNIIGGTQQTRKYFDGKLTKFDFAGFGLFSTQTITLPSNFTFEATGYYGSGGLFGVVKIKGYGAINVGLQKKFGDNGGTLRVGYDDVFNTQKFSGISDLPEQNQYFRASLRFSQPTIKISFTQNFGNQKVKSIGEHRSGAEEERERVKQK</sequence>
<dbReference type="InterPro" id="IPR008969">
    <property type="entry name" value="CarboxyPept-like_regulatory"/>
</dbReference>
<comment type="caution">
    <text evidence="6">The sequence shown here is derived from an EMBL/GenBank/DDBJ whole genome shotgun (WGS) entry which is preliminary data.</text>
</comment>
<evidence type="ECO:0000256" key="2">
    <source>
        <dbReference type="ARBA" id="ARBA00023136"/>
    </source>
</evidence>